<dbReference type="InterPro" id="IPR019606">
    <property type="entry name" value="GerMN"/>
</dbReference>
<dbReference type="Pfam" id="PF10646">
    <property type="entry name" value="Germane"/>
    <property type="match status" value="2"/>
</dbReference>
<dbReference type="RefSeq" id="WP_344910269.1">
    <property type="nucleotide sequence ID" value="NZ_BAABDL010000034.1"/>
</dbReference>
<feature type="signal peptide" evidence="1">
    <location>
        <begin position="1"/>
        <end position="30"/>
    </location>
</feature>
<comment type="caution">
    <text evidence="3">The sequence shown here is derived from an EMBL/GenBank/DDBJ whole genome shotgun (WGS) entry which is preliminary data.</text>
</comment>
<evidence type="ECO:0000256" key="1">
    <source>
        <dbReference type="SAM" id="SignalP"/>
    </source>
</evidence>
<gene>
    <name evidence="3" type="primary">gerM</name>
    <name evidence="3" type="ORF">GCM10022410_06420</name>
</gene>
<accession>A0ABP7VBD4</accession>
<evidence type="ECO:0000313" key="4">
    <source>
        <dbReference type="Proteomes" id="UP001501734"/>
    </source>
</evidence>
<protein>
    <submittedName>
        <fullName evidence="3">Spore germination protein GerM</fullName>
    </submittedName>
</protein>
<dbReference type="Proteomes" id="UP001501734">
    <property type="component" value="Unassembled WGS sequence"/>
</dbReference>
<dbReference type="PROSITE" id="PS51257">
    <property type="entry name" value="PROKAR_LIPOPROTEIN"/>
    <property type="match status" value="1"/>
</dbReference>
<dbReference type="EMBL" id="BAABDL010000034">
    <property type="protein sequence ID" value="GAA4062318.1"/>
    <property type="molecule type" value="Genomic_DNA"/>
</dbReference>
<keyword evidence="1" id="KW-0732">Signal</keyword>
<feature type="chain" id="PRO_5045156746" evidence="1">
    <location>
        <begin position="31"/>
        <end position="353"/>
    </location>
</feature>
<evidence type="ECO:0000313" key="3">
    <source>
        <dbReference type="EMBL" id="GAA4062318.1"/>
    </source>
</evidence>
<name>A0ABP7VBD4_9BACI</name>
<feature type="domain" description="GerMN" evidence="2">
    <location>
        <begin position="246"/>
        <end position="331"/>
    </location>
</feature>
<dbReference type="SMART" id="SM00909">
    <property type="entry name" value="Germane"/>
    <property type="match status" value="2"/>
</dbReference>
<reference evidence="4" key="1">
    <citation type="journal article" date="2019" name="Int. J. Syst. Evol. Microbiol.">
        <title>The Global Catalogue of Microorganisms (GCM) 10K type strain sequencing project: providing services to taxonomists for standard genome sequencing and annotation.</title>
        <authorList>
            <consortium name="The Broad Institute Genomics Platform"/>
            <consortium name="The Broad Institute Genome Sequencing Center for Infectious Disease"/>
            <person name="Wu L."/>
            <person name="Ma J."/>
        </authorList>
    </citation>
    <scope>NUCLEOTIDE SEQUENCE [LARGE SCALE GENOMIC DNA]</scope>
    <source>
        <strain evidence="4">JCM 17250</strain>
    </source>
</reference>
<sequence length="353" mass="38881">MNMRVIKKKVTLFFLVVLSLVIVIGCNSSADDDLEDIDVPEDQASDLEGEEDLEDGEQGLATETVARRLYLLSKEGVVVPHTIELPKLDSNEVAAQAVEYLVEGGPISNLLPSGFEAVLPAGTEVIDMNLEEDGTLVVNFTEEFNEYDGSKEQQIIQAMTYTLTEFDSVERVKLWVNGFEQNTMPVNGTPIRDGVSRANGINILDSDAVDLINSEAVTIYYPAQYGETIYYVPVTQHIESEDLNYGIVEALLSGPTYESKLLHVFNPNIELIDVNVSSDGVVMVEFTEEILADVNEAYIADEVIETLVLTLTDQPDISGVAITVENIEQIFNEHGVPYSEPVTRESFVPTGSF</sequence>
<evidence type="ECO:0000259" key="2">
    <source>
        <dbReference type="SMART" id="SM00909"/>
    </source>
</evidence>
<organism evidence="3 4">
    <name type="scientific">Amphibacillus indicireducens</name>
    <dbReference type="NCBI Taxonomy" id="1076330"/>
    <lineage>
        <taxon>Bacteria</taxon>
        <taxon>Bacillati</taxon>
        <taxon>Bacillota</taxon>
        <taxon>Bacilli</taxon>
        <taxon>Bacillales</taxon>
        <taxon>Bacillaceae</taxon>
        <taxon>Amphibacillus</taxon>
    </lineage>
</organism>
<keyword evidence="4" id="KW-1185">Reference proteome</keyword>
<feature type="domain" description="GerMN" evidence="2">
    <location>
        <begin position="94"/>
        <end position="185"/>
    </location>
</feature>
<proteinExistence type="predicted"/>